<feature type="region of interest" description="Disordered" evidence="8">
    <location>
        <begin position="548"/>
        <end position="805"/>
    </location>
</feature>
<dbReference type="GO" id="GO:0005881">
    <property type="term" value="C:cytoplasmic microtubule"/>
    <property type="evidence" value="ECO:0007669"/>
    <property type="project" value="TreeGrafter"/>
</dbReference>
<dbReference type="InterPro" id="IPR024395">
    <property type="entry name" value="CLASP_N_dom"/>
</dbReference>
<feature type="compositionally biased region" description="Basic and acidic residues" evidence="8">
    <location>
        <begin position="1066"/>
        <end position="1092"/>
    </location>
</feature>
<name>A0A1F5LT34_PENAI</name>
<dbReference type="EMBL" id="LXJU01000003">
    <property type="protein sequence ID" value="OGE56190.1"/>
    <property type="molecule type" value="Genomic_DNA"/>
</dbReference>
<keyword evidence="4" id="KW-0132">Cell division</keyword>
<feature type="region of interest" description="Disordered" evidence="8">
    <location>
        <begin position="836"/>
        <end position="1092"/>
    </location>
</feature>
<feature type="compositionally biased region" description="Polar residues" evidence="8">
    <location>
        <begin position="657"/>
        <end position="686"/>
    </location>
</feature>
<evidence type="ECO:0000256" key="6">
    <source>
        <dbReference type="ARBA" id="ARBA00022776"/>
    </source>
</evidence>
<feature type="domain" description="TOG" evidence="9">
    <location>
        <begin position="317"/>
        <end position="563"/>
    </location>
</feature>
<dbReference type="SUPFAM" id="SSF48371">
    <property type="entry name" value="ARM repeat"/>
    <property type="match status" value="1"/>
</dbReference>
<evidence type="ECO:0000256" key="4">
    <source>
        <dbReference type="ARBA" id="ARBA00022618"/>
    </source>
</evidence>
<keyword evidence="5" id="KW-0493">Microtubule</keyword>
<comment type="similarity">
    <text evidence="2">Belongs to the CLASP family.</text>
</comment>
<dbReference type="Proteomes" id="UP000177622">
    <property type="component" value="Unassembled WGS sequence"/>
</dbReference>
<dbReference type="SMART" id="SM01349">
    <property type="entry name" value="TOG"/>
    <property type="match status" value="2"/>
</dbReference>
<accession>A0A1F5LT34</accession>
<protein>
    <recommendedName>
        <fullName evidence="9">TOG domain-containing protein</fullName>
    </recommendedName>
</protein>
<dbReference type="Gene3D" id="1.25.10.10">
    <property type="entry name" value="Leucine-rich Repeat Variant"/>
    <property type="match status" value="2"/>
</dbReference>
<keyword evidence="6" id="KW-0131">Cell cycle</keyword>
<evidence type="ECO:0000256" key="5">
    <source>
        <dbReference type="ARBA" id="ARBA00022701"/>
    </source>
</evidence>
<feature type="compositionally biased region" description="Polar residues" evidence="8">
    <location>
        <begin position="758"/>
        <end position="773"/>
    </location>
</feature>
<feature type="compositionally biased region" description="Polar residues" evidence="8">
    <location>
        <begin position="734"/>
        <end position="743"/>
    </location>
</feature>
<dbReference type="InterPro" id="IPR016024">
    <property type="entry name" value="ARM-type_fold"/>
</dbReference>
<evidence type="ECO:0000256" key="1">
    <source>
        <dbReference type="ARBA" id="ARBA00004186"/>
    </source>
</evidence>
<dbReference type="OrthoDB" id="46159at2759"/>
<dbReference type="GO" id="GO:1990023">
    <property type="term" value="C:mitotic spindle midzone"/>
    <property type="evidence" value="ECO:0007669"/>
    <property type="project" value="TreeGrafter"/>
</dbReference>
<feature type="compositionally biased region" description="Acidic residues" evidence="8">
    <location>
        <begin position="912"/>
        <end position="923"/>
    </location>
</feature>
<evidence type="ECO:0000256" key="7">
    <source>
        <dbReference type="ARBA" id="ARBA00024889"/>
    </source>
</evidence>
<dbReference type="InterPro" id="IPR034085">
    <property type="entry name" value="TOG"/>
</dbReference>
<feature type="compositionally biased region" description="Polar residues" evidence="8">
    <location>
        <begin position="1052"/>
        <end position="1065"/>
    </location>
</feature>
<reference evidence="10 11" key="1">
    <citation type="journal article" date="2016" name="Sci. Rep.">
        <title>Penicillium arizonense, a new, genome sequenced fungal species, reveals a high chemical diversity in secreted metabolites.</title>
        <authorList>
            <person name="Grijseels S."/>
            <person name="Nielsen J.C."/>
            <person name="Randelovic M."/>
            <person name="Nielsen J."/>
            <person name="Nielsen K.F."/>
            <person name="Workman M."/>
            <person name="Frisvad J.C."/>
        </authorList>
    </citation>
    <scope>NUCLEOTIDE SEQUENCE [LARGE SCALE GENOMIC DNA]</scope>
    <source>
        <strain evidence="10 11">CBS 141311</strain>
    </source>
</reference>
<evidence type="ECO:0000259" key="9">
    <source>
        <dbReference type="SMART" id="SM01349"/>
    </source>
</evidence>
<evidence type="ECO:0000313" key="10">
    <source>
        <dbReference type="EMBL" id="OGE56190.1"/>
    </source>
</evidence>
<evidence type="ECO:0000256" key="8">
    <source>
        <dbReference type="SAM" id="MobiDB-lite"/>
    </source>
</evidence>
<evidence type="ECO:0000313" key="11">
    <source>
        <dbReference type="Proteomes" id="UP000177622"/>
    </source>
</evidence>
<proteinExistence type="inferred from homology"/>
<dbReference type="GO" id="GO:0008017">
    <property type="term" value="F:microtubule binding"/>
    <property type="evidence" value="ECO:0007669"/>
    <property type="project" value="TreeGrafter"/>
</dbReference>
<dbReference type="InterPro" id="IPR011989">
    <property type="entry name" value="ARM-like"/>
</dbReference>
<organism evidence="10 11">
    <name type="scientific">Penicillium arizonense</name>
    <dbReference type="NCBI Taxonomy" id="1835702"/>
    <lineage>
        <taxon>Eukaryota</taxon>
        <taxon>Fungi</taxon>
        <taxon>Dikarya</taxon>
        <taxon>Ascomycota</taxon>
        <taxon>Pezizomycotina</taxon>
        <taxon>Eurotiomycetes</taxon>
        <taxon>Eurotiomycetidae</taxon>
        <taxon>Eurotiales</taxon>
        <taxon>Aspergillaceae</taxon>
        <taxon>Penicillium</taxon>
    </lineage>
</organism>
<feature type="compositionally biased region" description="Polar residues" evidence="8">
    <location>
        <begin position="610"/>
        <end position="627"/>
    </location>
</feature>
<sequence>MEAKASELLAAFKNPNLSVDSKVAYLTSVKSDIKQKNVPEGAIPTIFETLRLAISSQHYSVCGAGFSTLGHLLKRLTIQDQQQWIVNQARNLYTLLLERLNDHKERIRAQAASIFTDLWPVAGSEVEYYVLEVALIGKNPRAKEMSMLWLSNMTKSHGLLYRQHVPSLVACLEDADSAVRDTAKLVVIELFRSGPARAKSDLQKQIAARGVRKSIANAILTAIGIGSVEPEAASSTRPISRAERPISVMSSRSHAVDHPEDEMEPVKSRPASRAHRERPTAPLASAEPPTYHRFQTPAGEPPAQKPLPDDDGLEPFDVASARDVDDLVRDMLPWFEGRESEDNWLKREKNVILFRRITRGNAPRDFTQTYINATKTLLDGIFKVVNSLRTTMSTNGSLLIQDIARTCGPRIDSMVEIIMQNLMKLCSALKKIAAQNGNAAVDAVIGNVSFSIRLLQHVSFASQDKNVQLRLFATGWLTTLITRQAHQKSAVEHGGGLDLIEKAIKKGLADANPGVREASRSTFWTFFSVWPERADAIMNSLDAKSRNLLEKDSSNPNGGPRPASVLPAKSPAKSRTALQEAIAARKKGQMPSRPESAQPAFPEAKPQAAAKTTRTVPTGAPLSSLSSAPMRPGMKPRRAELSRPATADPYARRPESRAQSTNNSSASKPPTSSPRSVRSKPSTPNTKPLAAPRIRPHESNPNGTAKGRPKKLDLSKSKSHNDLGAASHARSDSNDSLTNHSSARTPRTPRTPRYDSHLSASEDQYSPAQSSPVSAVFGSPQLSASQPMLHSAPDGPHASSVPVDEPEPMVLEEYAEPAVMPPSPRIAEPDVAAPIDPHLIPVPESVSRPLPDSMVIYEDPATPTTPTTPTRDQNELSGNAHSIGHLTPSRSSIPMRSPIRPPVRSPVRPEQPEQDVTEPENMLEDAPASVMASAKKPTPDLAPSHDSVMNSEARTPSPTRRAPLQPSPSPTRGRVQPAASNIVTGVDSMDLQDPPVGSPETHGNDENATPHTGKVVDLPVPRSAAKPTALEEVPVNETTPRSADVRDRSFEAMSQSVLSHSTTSDDSPRRTRKFNDRHRSPSPRSKDPVNAREMIHKGLARIASRTMEPSGYRKLQALFQYHGDEIVPRSQEYNAMLESLLGELEAVPTSRKDHDVKTQVLATIRSMLLRTREHFHPYDTRAMLAFIRARQHYESSSHFVTCLEEVTDKLVFLTLPQTAIAGVLQALDLGDEEENDETHRSIIMGLSTIQQSLSRPRVEIADDLLASIGAVVMQQLGHPRPGVRKSATELCTFLNLTFGSERVQKVTQPPREGSLNLLTYFMARRSQ</sequence>
<feature type="compositionally biased region" description="Polar residues" evidence="8">
    <location>
        <begin position="947"/>
        <end position="958"/>
    </location>
</feature>
<dbReference type="GeneID" id="34573455"/>
<feature type="compositionally biased region" description="Low complexity" evidence="8">
    <location>
        <begin position="888"/>
        <end position="898"/>
    </location>
</feature>
<comment type="subunit">
    <text evidence="3">Interacts with microtubules.</text>
</comment>
<evidence type="ECO:0000256" key="2">
    <source>
        <dbReference type="ARBA" id="ARBA00009549"/>
    </source>
</evidence>
<dbReference type="GO" id="GO:0005815">
    <property type="term" value="C:microtubule organizing center"/>
    <property type="evidence" value="ECO:0007669"/>
    <property type="project" value="TreeGrafter"/>
</dbReference>
<gene>
    <name evidence="10" type="ORF">PENARI_c003G10304</name>
</gene>
<comment type="function">
    <text evidence="7">Microtubule binding protein that promotes the stabilization of dynamic microtubules. Required for mitotic spindle formation.</text>
</comment>
<dbReference type="Pfam" id="PF12348">
    <property type="entry name" value="CLASP_N"/>
    <property type="match status" value="2"/>
</dbReference>
<dbReference type="GO" id="GO:0005876">
    <property type="term" value="C:spindle microtubule"/>
    <property type="evidence" value="ECO:0007669"/>
    <property type="project" value="TreeGrafter"/>
</dbReference>
<dbReference type="STRING" id="1835702.A0A1F5LT34"/>
<evidence type="ECO:0000256" key="3">
    <source>
        <dbReference type="ARBA" id="ARBA00011375"/>
    </source>
</evidence>
<dbReference type="GO" id="GO:0051301">
    <property type="term" value="P:cell division"/>
    <property type="evidence" value="ECO:0007669"/>
    <property type="project" value="UniProtKB-KW"/>
</dbReference>
<keyword evidence="6" id="KW-0498">Mitosis</keyword>
<dbReference type="GO" id="GO:0060172">
    <property type="term" value="P:astral microtubule depolymerization"/>
    <property type="evidence" value="ECO:0007669"/>
    <property type="project" value="TreeGrafter"/>
</dbReference>
<dbReference type="PANTHER" id="PTHR21567:SF9">
    <property type="entry name" value="CLIP-ASSOCIATING PROTEIN"/>
    <property type="match status" value="1"/>
</dbReference>
<dbReference type="RefSeq" id="XP_022491618.1">
    <property type="nucleotide sequence ID" value="XM_022628721.1"/>
</dbReference>
<comment type="caution">
    <text evidence="10">The sequence shown here is derived from an EMBL/GenBank/DDBJ whole genome shotgun (WGS) entry which is preliminary data.</text>
</comment>
<feature type="compositionally biased region" description="Basic and acidic residues" evidence="8">
    <location>
        <begin position="710"/>
        <end position="721"/>
    </location>
</feature>
<keyword evidence="11" id="KW-1185">Reference proteome</keyword>
<feature type="domain" description="TOG" evidence="9">
    <location>
        <begin position="1"/>
        <end position="215"/>
    </location>
</feature>
<dbReference type="GO" id="GO:0090307">
    <property type="term" value="P:mitotic spindle assembly"/>
    <property type="evidence" value="ECO:0007669"/>
    <property type="project" value="TreeGrafter"/>
</dbReference>
<dbReference type="PANTHER" id="PTHR21567">
    <property type="entry name" value="CLASP"/>
    <property type="match status" value="1"/>
</dbReference>
<feature type="region of interest" description="Disordered" evidence="8">
    <location>
        <begin position="230"/>
        <end position="316"/>
    </location>
</feature>
<comment type="subcellular location">
    <subcellularLocation>
        <location evidence="1">Cytoplasm</location>
        <location evidence="1">Cytoskeleton</location>
        <location evidence="1">Spindle</location>
    </subcellularLocation>
</comment>